<organism evidence="2 3">
    <name type="scientific">Rotaria sordida</name>
    <dbReference type="NCBI Taxonomy" id="392033"/>
    <lineage>
        <taxon>Eukaryota</taxon>
        <taxon>Metazoa</taxon>
        <taxon>Spiralia</taxon>
        <taxon>Gnathifera</taxon>
        <taxon>Rotifera</taxon>
        <taxon>Eurotatoria</taxon>
        <taxon>Bdelloidea</taxon>
        <taxon>Philodinida</taxon>
        <taxon>Philodinidae</taxon>
        <taxon>Rotaria</taxon>
    </lineage>
</organism>
<feature type="region of interest" description="Disordered" evidence="1">
    <location>
        <begin position="122"/>
        <end position="141"/>
    </location>
</feature>
<dbReference type="AlphaFoldDB" id="A0A819RRT6"/>
<dbReference type="EMBL" id="CAJOBE010007872">
    <property type="protein sequence ID" value="CAF4048216.1"/>
    <property type="molecule type" value="Genomic_DNA"/>
</dbReference>
<accession>A0A819RRT6</accession>
<feature type="compositionally biased region" description="Low complexity" evidence="1">
    <location>
        <begin position="173"/>
        <end position="187"/>
    </location>
</feature>
<feature type="region of interest" description="Disordered" evidence="1">
    <location>
        <begin position="166"/>
        <end position="187"/>
    </location>
</feature>
<feature type="compositionally biased region" description="Basic and acidic residues" evidence="1">
    <location>
        <begin position="205"/>
        <end position="219"/>
    </location>
</feature>
<name>A0A819RRT6_9BILA</name>
<reference evidence="2" key="1">
    <citation type="submission" date="2021-02" db="EMBL/GenBank/DDBJ databases">
        <authorList>
            <person name="Nowell W R."/>
        </authorList>
    </citation>
    <scope>NUCLEOTIDE SEQUENCE</scope>
</reference>
<feature type="compositionally biased region" description="Basic and acidic residues" evidence="1">
    <location>
        <begin position="124"/>
        <end position="141"/>
    </location>
</feature>
<dbReference type="Proteomes" id="UP000663874">
    <property type="component" value="Unassembled WGS sequence"/>
</dbReference>
<evidence type="ECO:0000313" key="2">
    <source>
        <dbReference type="EMBL" id="CAF4048216.1"/>
    </source>
</evidence>
<feature type="compositionally biased region" description="Low complexity" evidence="1">
    <location>
        <begin position="59"/>
        <end position="102"/>
    </location>
</feature>
<sequence>MPHYSSYQVTNTTTKKNYHDNDNDDDDDLEALRTAALKTLYSKKRKNTYDHSPTHRNSRSSSRSYSSSSSSASSRRSSYSRSSISRSYSSSSSLSSISSNSLDKNDKDYRFETKNKQIISDIDEQIKQRKENESKKSSSIKEHPVSITVKLNSDNFDLRQLIKKRRTNESLQNNNGNNNNNNNNNNNQRIVQILPKDNQLNVNKTIHDRISSKRLDKNQSLKKYRKH</sequence>
<feature type="compositionally biased region" description="Polar residues" evidence="1">
    <location>
        <begin position="1"/>
        <end position="15"/>
    </location>
</feature>
<protein>
    <submittedName>
        <fullName evidence="2">Uncharacterized protein</fullName>
    </submittedName>
</protein>
<feature type="region of interest" description="Disordered" evidence="1">
    <location>
        <begin position="1"/>
        <end position="108"/>
    </location>
</feature>
<evidence type="ECO:0000313" key="3">
    <source>
        <dbReference type="Proteomes" id="UP000663874"/>
    </source>
</evidence>
<gene>
    <name evidence="2" type="ORF">FNK824_LOCUS28560</name>
</gene>
<evidence type="ECO:0000256" key="1">
    <source>
        <dbReference type="SAM" id="MobiDB-lite"/>
    </source>
</evidence>
<comment type="caution">
    <text evidence="2">The sequence shown here is derived from an EMBL/GenBank/DDBJ whole genome shotgun (WGS) entry which is preliminary data.</text>
</comment>
<feature type="region of interest" description="Disordered" evidence="1">
    <location>
        <begin position="204"/>
        <end position="227"/>
    </location>
</feature>
<proteinExistence type="predicted"/>